<evidence type="ECO:0000256" key="2">
    <source>
        <dbReference type="ARBA" id="ARBA00004234"/>
    </source>
</evidence>
<dbReference type="GO" id="GO:0008021">
    <property type="term" value="C:synaptic vesicle"/>
    <property type="evidence" value="ECO:0007669"/>
    <property type="project" value="UniProtKB-SubCell"/>
</dbReference>
<dbReference type="EMBL" id="JACSDZ010000010">
    <property type="protein sequence ID" value="KAF7393714.1"/>
    <property type="molecule type" value="Genomic_DNA"/>
</dbReference>
<dbReference type="Proteomes" id="UP000617340">
    <property type="component" value="Unassembled WGS sequence"/>
</dbReference>
<evidence type="ECO:0000256" key="7">
    <source>
        <dbReference type="RuleBase" id="RU363107"/>
    </source>
</evidence>
<comment type="caution">
    <text evidence="8">The sequence shown here is derived from an EMBL/GenBank/DDBJ whole genome shotgun (WGS) entry which is preliminary data.</text>
</comment>
<sequence>MQPPKHNINNISGKLGYPQVQAWIEHTKTNIKPWRLFLNTNYVKSPQSVSILSKRVVKNLEYFHSNYLFVFIGLFIYCLITSSLLLLAIIMLFGICYIVSKWHVNERLSIHGHKLTLVQLYALIGICSLPFFYFIGAGADLFWVLGASWFLVTLHAIFYNIDSVLCPGQEELDTLVIEDV</sequence>
<proteinExistence type="inferred from homology"/>
<dbReference type="GO" id="GO:0005794">
    <property type="term" value="C:Golgi apparatus"/>
    <property type="evidence" value="ECO:0007669"/>
    <property type="project" value="TreeGrafter"/>
</dbReference>
<evidence type="ECO:0000256" key="1">
    <source>
        <dbReference type="ARBA" id="ARBA00004141"/>
    </source>
</evidence>
<evidence type="ECO:0000256" key="3">
    <source>
        <dbReference type="ARBA" id="ARBA00006483"/>
    </source>
</evidence>
<feature type="transmembrane region" description="Helical" evidence="7">
    <location>
        <begin position="141"/>
        <end position="161"/>
    </location>
</feature>
<protein>
    <recommendedName>
        <fullName evidence="7">PRA1 family protein</fullName>
    </recommendedName>
</protein>
<comment type="subcellular location">
    <subcellularLocation>
        <location evidence="2">Cytoplasmic vesicle</location>
        <location evidence="2">Secretory vesicle</location>
        <location evidence="2">Synaptic vesicle</location>
    </subcellularLocation>
    <subcellularLocation>
        <location evidence="1 7">Membrane</location>
        <topology evidence="1 7">Multi-pass membrane protein</topology>
    </subcellularLocation>
</comment>
<evidence type="ECO:0000313" key="8">
    <source>
        <dbReference type="EMBL" id="KAF7393714.1"/>
    </source>
</evidence>
<evidence type="ECO:0000256" key="6">
    <source>
        <dbReference type="ARBA" id="ARBA00023136"/>
    </source>
</evidence>
<keyword evidence="9" id="KW-1185">Reference proteome</keyword>
<gene>
    <name evidence="8" type="ORF">HZH68_010533</name>
</gene>
<keyword evidence="5 7" id="KW-1133">Transmembrane helix</keyword>
<dbReference type="PANTHER" id="PTHR19317:SF0">
    <property type="entry name" value="PRENYLATED RAB ACCEPTOR PROTEIN 1"/>
    <property type="match status" value="1"/>
</dbReference>
<keyword evidence="6 7" id="KW-0472">Membrane</keyword>
<dbReference type="PANTHER" id="PTHR19317">
    <property type="entry name" value="PRENYLATED RAB ACCEPTOR 1-RELATED"/>
    <property type="match status" value="1"/>
</dbReference>
<dbReference type="Pfam" id="PF03208">
    <property type="entry name" value="PRA1"/>
    <property type="match status" value="1"/>
</dbReference>
<evidence type="ECO:0000313" key="9">
    <source>
        <dbReference type="Proteomes" id="UP000617340"/>
    </source>
</evidence>
<comment type="similarity">
    <text evidence="3 7">Belongs to the PRA1 family.</text>
</comment>
<feature type="transmembrane region" description="Helical" evidence="7">
    <location>
        <begin position="67"/>
        <end position="95"/>
    </location>
</feature>
<keyword evidence="4 7" id="KW-0812">Transmembrane</keyword>
<dbReference type="AlphaFoldDB" id="A0A834JSA6"/>
<accession>A0A834JSA6</accession>
<evidence type="ECO:0000256" key="4">
    <source>
        <dbReference type="ARBA" id="ARBA00022692"/>
    </source>
</evidence>
<reference evidence="8" key="1">
    <citation type="journal article" date="2020" name="G3 (Bethesda)">
        <title>High-Quality Assemblies for Three Invasive Social Wasps from the &lt;i&gt;Vespula&lt;/i&gt; Genus.</title>
        <authorList>
            <person name="Harrop T.W.R."/>
            <person name="Guhlin J."/>
            <person name="McLaughlin G.M."/>
            <person name="Permina E."/>
            <person name="Stockwell P."/>
            <person name="Gilligan J."/>
            <person name="Le Lec M.F."/>
            <person name="Gruber M.A.M."/>
            <person name="Quinn O."/>
            <person name="Lovegrove M."/>
            <person name="Duncan E.J."/>
            <person name="Remnant E.J."/>
            <person name="Van Eeckhoven J."/>
            <person name="Graham B."/>
            <person name="Knapp R.A."/>
            <person name="Langford K.W."/>
            <person name="Kronenberg Z."/>
            <person name="Press M.O."/>
            <person name="Eacker S.M."/>
            <person name="Wilson-Rankin E.E."/>
            <person name="Purcell J."/>
            <person name="Lester P.J."/>
            <person name="Dearden P.K."/>
        </authorList>
    </citation>
    <scope>NUCLEOTIDE SEQUENCE</scope>
    <source>
        <strain evidence="8">Linc-1</strain>
    </source>
</reference>
<organism evidence="8 9">
    <name type="scientific">Vespula germanica</name>
    <name type="common">German yellow jacket</name>
    <name type="synonym">Paravespula germanica</name>
    <dbReference type="NCBI Taxonomy" id="30212"/>
    <lineage>
        <taxon>Eukaryota</taxon>
        <taxon>Metazoa</taxon>
        <taxon>Ecdysozoa</taxon>
        <taxon>Arthropoda</taxon>
        <taxon>Hexapoda</taxon>
        <taxon>Insecta</taxon>
        <taxon>Pterygota</taxon>
        <taxon>Neoptera</taxon>
        <taxon>Endopterygota</taxon>
        <taxon>Hymenoptera</taxon>
        <taxon>Apocrita</taxon>
        <taxon>Aculeata</taxon>
        <taxon>Vespoidea</taxon>
        <taxon>Vespidae</taxon>
        <taxon>Vespinae</taxon>
        <taxon>Vespula</taxon>
    </lineage>
</organism>
<dbReference type="InterPro" id="IPR004895">
    <property type="entry name" value="Prenylated_rab_accept_PRA1"/>
</dbReference>
<feature type="transmembrane region" description="Helical" evidence="7">
    <location>
        <begin position="115"/>
        <end position="135"/>
    </location>
</feature>
<dbReference type="GO" id="GO:0016020">
    <property type="term" value="C:membrane"/>
    <property type="evidence" value="ECO:0007669"/>
    <property type="project" value="UniProtKB-SubCell"/>
</dbReference>
<name>A0A834JSA6_VESGE</name>
<evidence type="ECO:0000256" key="5">
    <source>
        <dbReference type="ARBA" id="ARBA00022989"/>
    </source>
</evidence>